<dbReference type="PANTHER" id="PTHR42800:SF3">
    <property type="entry name" value="GLYCOSYL HYDROLASE FAMILY 32 N-TERMINAL DOMAIN-CONTAINING PROTEIN"/>
    <property type="match status" value="1"/>
</dbReference>
<dbReference type="STRING" id="97972.A0A2V1D6G7"/>
<feature type="domain" description="Glycosyl hydrolase family 32 N-terminal" evidence="5">
    <location>
        <begin position="23"/>
        <end position="360"/>
    </location>
</feature>
<reference evidence="7 8" key="1">
    <citation type="journal article" date="2018" name="Sci. Rep.">
        <title>Comparative genomics provides insights into the lifestyle and reveals functional heterogeneity of dark septate endophytic fungi.</title>
        <authorList>
            <person name="Knapp D.G."/>
            <person name="Nemeth J.B."/>
            <person name="Barry K."/>
            <person name="Hainaut M."/>
            <person name="Henrissat B."/>
            <person name="Johnson J."/>
            <person name="Kuo A."/>
            <person name="Lim J.H.P."/>
            <person name="Lipzen A."/>
            <person name="Nolan M."/>
            <person name="Ohm R.A."/>
            <person name="Tamas L."/>
            <person name="Grigoriev I.V."/>
            <person name="Spatafora J.W."/>
            <person name="Nagy L.G."/>
            <person name="Kovacs G.M."/>
        </authorList>
    </citation>
    <scope>NUCLEOTIDE SEQUENCE [LARGE SCALE GENOMIC DNA]</scope>
    <source>
        <strain evidence="7 8">DSE2036</strain>
    </source>
</reference>
<dbReference type="CDD" id="cd18621">
    <property type="entry name" value="GH32_XdINV-like"/>
    <property type="match status" value="1"/>
</dbReference>
<dbReference type="OrthoDB" id="202537at2759"/>
<dbReference type="EMBL" id="KZ805576">
    <property type="protein sequence ID" value="PVH93635.1"/>
    <property type="molecule type" value="Genomic_DNA"/>
</dbReference>
<organism evidence="7 8">
    <name type="scientific">Periconia macrospinosa</name>
    <dbReference type="NCBI Taxonomy" id="97972"/>
    <lineage>
        <taxon>Eukaryota</taxon>
        <taxon>Fungi</taxon>
        <taxon>Dikarya</taxon>
        <taxon>Ascomycota</taxon>
        <taxon>Pezizomycotina</taxon>
        <taxon>Dothideomycetes</taxon>
        <taxon>Pleosporomycetidae</taxon>
        <taxon>Pleosporales</taxon>
        <taxon>Massarineae</taxon>
        <taxon>Periconiaceae</taxon>
        <taxon>Periconia</taxon>
    </lineage>
</organism>
<evidence type="ECO:0000313" key="8">
    <source>
        <dbReference type="Proteomes" id="UP000244855"/>
    </source>
</evidence>
<dbReference type="AlphaFoldDB" id="A0A2V1D6G7"/>
<dbReference type="SUPFAM" id="SSF49899">
    <property type="entry name" value="Concanavalin A-like lectins/glucanases"/>
    <property type="match status" value="1"/>
</dbReference>
<dbReference type="Gene3D" id="2.60.120.560">
    <property type="entry name" value="Exo-inulinase, domain 1"/>
    <property type="match status" value="1"/>
</dbReference>
<dbReference type="GO" id="GO:0004575">
    <property type="term" value="F:sucrose alpha-glucosidase activity"/>
    <property type="evidence" value="ECO:0007669"/>
    <property type="project" value="TreeGrafter"/>
</dbReference>
<evidence type="ECO:0000259" key="5">
    <source>
        <dbReference type="Pfam" id="PF00251"/>
    </source>
</evidence>
<keyword evidence="2 4" id="KW-0378">Hydrolase</keyword>
<accession>A0A2V1D6G7</accession>
<dbReference type="SUPFAM" id="SSF75005">
    <property type="entry name" value="Arabinanase/levansucrase/invertase"/>
    <property type="match status" value="1"/>
</dbReference>
<comment type="similarity">
    <text evidence="1 4">Belongs to the glycosyl hydrolase 32 family.</text>
</comment>
<evidence type="ECO:0000256" key="4">
    <source>
        <dbReference type="RuleBase" id="RU362110"/>
    </source>
</evidence>
<dbReference type="GO" id="GO:0005987">
    <property type="term" value="P:sucrose catabolic process"/>
    <property type="evidence" value="ECO:0007669"/>
    <property type="project" value="TreeGrafter"/>
</dbReference>
<dbReference type="Pfam" id="PF08244">
    <property type="entry name" value="Glyco_hydro_32C"/>
    <property type="match status" value="1"/>
</dbReference>
<dbReference type="Pfam" id="PF00251">
    <property type="entry name" value="Glyco_hydro_32N"/>
    <property type="match status" value="1"/>
</dbReference>
<dbReference type="InterPro" id="IPR013320">
    <property type="entry name" value="ConA-like_dom_sf"/>
</dbReference>
<dbReference type="Gene3D" id="2.115.10.20">
    <property type="entry name" value="Glycosyl hydrolase domain, family 43"/>
    <property type="match status" value="1"/>
</dbReference>
<dbReference type="InterPro" id="IPR001362">
    <property type="entry name" value="Glyco_hydro_32"/>
</dbReference>
<keyword evidence="3 4" id="KW-0326">Glycosidase</keyword>
<evidence type="ECO:0000256" key="3">
    <source>
        <dbReference type="ARBA" id="ARBA00023295"/>
    </source>
</evidence>
<evidence type="ECO:0000256" key="1">
    <source>
        <dbReference type="ARBA" id="ARBA00009902"/>
    </source>
</evidence>
<protein>
    <submittedName>
        <fullName evidence="7">Glycoside hydrolase family 32 protein</fullName>
    </submittedName>
</protein>
<gene>
    <name evidence="7" type="ORF">DM02DRAFT_541136</name>
</gene>
<name>A0A2V1D6G7_9PLEO</name>
<dbReference type="InterPro" id="IPR013148">
    <property type="entry name" value="Glyco_hydro_32_N"/>
</dbReference>
<feature type="domain" description="Glycosyl hydrolase family 32 C-terminal" evidence="6">
    <location>
        <begin position="421"/>
        <end position="571"/>
    </location>
</feature>
<dbReference type="SMART" id="SM00640">
    <property type="entry name" value="Glyco_32"/>
    <property type="match status" value="1"/>
</dbReference>
<dbReference type="GO" id="GO:0005737">
    <property type="term" value="C:cytoplasm"/>
    <property type="evidence" value="ECO:0007669"/>
    <property type="project" value="TreeGrafter"/>
</dbReference>
<dbReference type="InterPro" id="IPR023296">
    <property type="entry name" value="Glyco_hydro_beta-prop_sf"/>
</dbReference>
<proteinExistence type="inferred from homology"/>
<dbReference type="InterPro" id="IPR013189">
    <property type="entry name" value="Glyco_hydro_32_C"/>
</dbReference>
<evidence type="ECO:0000256" key="2">
    <source>
        <dbReference type="ARBA" id="ARBA00022801"/>
    </source>
</evidence>
<keyword evidence="8" id="KW-1185">Reference proteome</keyword>
<dbReference type="PANTHER" id="PTHR42800">
    <property type="entry name" value="EXOINULINASE INUD (AFU_ORTHOLOGUE AFUA_5G00480)"/>
    <property type="match status" value="1"/>
</dbReference>
<evidence type="ECO:0000313" key="7">
    <source>
        <dbReference type="EMBL" id="PVH93635.1"/>
    </source>
</evidence>
<sequence length="578" mass="65129">MAWCEPRKSREHEPRWHLLPTYHIKAPRGWLNDPCAPGYDVATGTYHLFYQWNPKSCDWGDICWGHLTSQDGVRWTYNGSEPVLQPSMPYDKEGIFTGCLYPSGVLGEQNQLTIVYSSICYLPISWTKPYRRNCAGLAAAVSKDAGRTWQKQGANPFLAGEPDGLDVIGFRDPYLAAWPAMDEIRGKKSLYGVISGGFPNEGGTVFLYAVEPDGLLKWEYLGPPLQRPLRFCPNRRWGADFGANWECASFMTLKDGSEECDFLIFGTEGGLKRGHNLGDKDCFQGWCLWMGGGLQHNDIKMQYEFGGLLDHGCFYAPSSYEHPLEKTRIVWGWIKEEDISLERREIKGWTGYLSLPRELFYHLIPNVIGALKTPLDEIGSVRILKNDGKETNTLQTLGIRPLRSLETLRHFPAKEWVGLRSSAKAHGTMFLTNSTSWELEAVISIPTPPIRIGFHIQHNSTLTKQTTIYFDTAAEAIIVDRSLSNAEDDIRKDILQGAFTLFTTAENGVVELEKLRFRIFGDGDVVELFVNDRFALSTLAYSDASECTGLSCFMQGDGSKHAVFESIKLWDIKDKVVT</sequence>
<dbReference type="Proteomes" id="UP000244855">
    <property type="component" value="Unassembled WGS sequence"/>
</dbReference>
<evidence type="ECO:0000259" key="6">
    <source>
        <dbReference type="Pfam" id="PF08244"/>
    </source>
</evidence>